<name>A0ABT3L9F9_9CYAN</name>
<keyword evidence="2" id="KW-1185">Reference proteome</keyword>
<protein>
    <recommendedName>
        <fullName evidence="3">SRPBCC domain-containing protein</fullName>
    </recommendedName>
</protein>
<comment type="caution">
    <text evidence="1">The sequence shown here is derived from an EMBL/GenBank/DDBJ whole genome shotgun (WGS) entry which is preliminary data.</text>
</comment>
<dbReference type="EMBL" id="JAIHOM010000112">
    <property type="protein sequence ID" value="MCW6038152.1"/>
    <property type="molecule type" value="Genomic_DNA"/>
</dbReference>
<reference evidence="1 2" key="1">
    <citation type="submission" date="2021-08" db="EMBL/GenBank/DDBJ databases">
        <title>Draft genome sequence of Spirulina subsalsa with high tolerance to salinity and hype-accumulation of phycocyanin.</title>
        <authorList>
            <person name="Pei H."/>
            <person name="Jiang L."/>
        </authorList>
    </citation>
    <scope>NUCLEOTIDE SEQUENCE [LARGE SCALE GENOMIC DNA]</scope>
    <source>
        <strain evidence="1 2">FACHB-351</strain>
    </source>
</reference>
<evidence type="ECO:0008006" key="3">
    <source>
        <dbReference type="Google" id="ProtNLM"/>
    </source>
</evidence>
<evidence type="ECO:0000313" key="1">
    <source>
        <dbReference type="EMBL" id="MCW6038152.1"/>
    </source>
</evidence>
<accession>A0ABT3L9F9</accession>
<dbReference type="RefSeq" id="WP_265266052.1">
    <property type="nucleotide sequence ID" value="NZ_JAIHOM010000112.1"/>
</dbReference>
<dbReference type="Proteomes" id="UP001526426">
    <property type="component" value="Unassembled WGS sequence"/>
</dbReference>
<organism evidence="1 2">
    <name type="scientific">Spirulina subsalsa FACHB-351</name>
    <dbReference type="NCBI Taxonomy" id="234711"/>
    <lineage>
        <taxon>Bacteria</taxon>
        <taxon>Bacillati</taxon>
        <taxon>Cyanobacteriota</taxon>
        <taxon>Cyanophyceae</taxon>
        <taxon>Spirulinales</taxon>
        <taxon>Spirulinaceae</taxon>
        <taxon>Spirulina</taxon>
    </lineage>
</organism>
<proteinExistence type="predicted"/>
<evidence type="ECO:0000313" key="2">
    <source>
        <dbReference type="Proteomes" id="UP001526426"/>
    </source>
</evidence>
<sequence>MFGNFQKSHLRIEVNASAEAIADSLLKPELFRQWLMPQQFERGLPEQLYPDLVFRASLGIVTIEHQVDVVYPNALRLILSQGIDGYHEWYWGEGWVQSRLEGVSLLPLNLGQTFALSRLRDFVTRKERDS</sequence>
<gene>
    <name evidence="1" type="ORF">K4A83_18015</name>
</gene>